<keyword evidence="3" id="KW-0804">Transcription</keyword>
<dbReference type="Pfam" id="PF13377">
    <property type="entry name" value="Peripla_BP_3"/>
    <property type="match status" value="1"/>
</dbReference>
<dbReference type="PANTHER" id="PTHR30146:SF149">
    <property type="entry name" value="HTH-TYPE TRANSCRIPTIONAL REGULATOR EBGR"/>
    <property type="match status" value="1"/>
</dbReference>
<evidence type="ECO:0000259" key="4">
    <source>
        <dbReference type="PROSITE" id="PS50932"/>
    </source>
</evidence>
<reference evidence="5 6" key="1">
    <citation type="submission" date="2014-03" db="EMBL/GenBank/DDBJ databases">
        <title>Genomics of Bifidobacteria.</title>
        <authorList>
            <person name="Ventura M."/>
            <person name="Milani C."/>
            <person name="Lugli G.A."/>
        </authorList>
    </citation>
    <scope>NUCLEOTIDE SEQUENCE [LARGE SCALE GENOMIC DNA]</scope>
    <source>
        <strain evidence="5 6">DSM 23967</strain>
    </source>
</reference>
<organism evidence="5 6">
    <name type="scientific">Bifidobacterium saguini DSM 23967</name>
    <dbReference type="NCBI Taxonomy" id="1437607"/>
    <lineage>
        <taxon>Bacteria</taxon>
        <taxon>Bacillati</taxon>
        <taxon>Actinomycetota</taxon>
        <taxon>Actinomycetes</taxon>
        <taxon>Bifidobacteriales</taxon>
        <taxon>Bifidobacteriaceae</taxon>
        <taxon>Bifidobacterium</taxon>
    </lineage>
</organism>
<evidence type="ECO:0000313" key="5">
    <source>
        <dbReference type="EMBL" id="KFI91727.1"/>
    </source>
</evidence>
<dbReference type="RefSeq" id="WP_033891483.1">
    <property type="nucleotide sequence ID" value="NZ_JDUT01000008.1"/>
</dbReference>
<keyword evidence="2" id="KW-0238">DNA-binding</keyword>
<dbReference type="Gene3D" id="3.40.50.2300">
    <property type="match status" value="1"/>
</dbReference>
<dbReference type="SUPFAM" id="SSF47413">
    <property type="entry name" value="lambda repressor-like DNA-binding domains"/>
    <property type="match status" value="1"/>
</dbReference>
<proteinExistence type="predicted"/>
<dbReference type="InterPro" id="IPR000843">
    <property type="entry name" value="HTH_LacI"/>
</dbReference>
<dbReference type="GO" id="GO:0003700">
    <property type="term" value="F:DNA-binding transcription factor activity"/>
    <property type="evidence" value="ECO:0007669"/>
    <property type="project" value="TreeGrafter"/>
</dbReference>
<dbReference type="EMBL" id="JGZN01000013">
    <property type="protein sequence ID" value="KFI91727.1"/>
    <property type="molecule type" value="Genomic_DNA"/>
</dbReference>
<evidence type="ECO:0000256" key="1">
    <source>
        <dbReference type="ARBA" id="ARBA00023015"/>
    </source>
</evidence>
<evidence type="ECO:0000313" key="6">
    <source>
        <dbReference type="Proteomes" id="UP000029066"/>
    </source>
</evidence>
<dbReference type="InterPro" id="IPR010982">
    <property type="entry name" value="Lambda_DNA-bd_dom_sf"/>
</dbReference>
<dbReference type="PANTHER" id="PTHR30146">
    <property type="entry name" value="LACI-RELATED TRANSCRIPTIONAL REPRESSOR"/>
    <property type="match status" value="1"/>
</dbReference>
<comment type="caution">
    <text evidence="5">The sequence shown here is derived from an EMBL/GenBank/DDBJ whole genome shotgun (WGS) entry which is preliminary data.</text>
</comment>
<dbReference type="Pfam" id="PF00356">
    <property type="entry name" value="LacI"/>
    <property type="match status" value="1"/>
</dbReference>
<dbReference type="SUPFAM" id="SSF53822">
    <property type="entry name" value="Periplasmic binding protein-like I"/>
    <property type="match status" value="1"/>
</dbReference>
<dbReference type="PROSITE" id="PS50932">
    <property type="entry name" value="HTH_LACI_2"/>
    <property type="match status" value="1"/>
</dbReference>
<feature type="domain" description="HTH lacI-type" evidence="4">
    <location>
        <begin position="2"/>
        <end position="47"/>
    </location>
</feature>
<protein>
    <submittedName>
        <fullName evidence="5">HTH-type transcriptional regulator LacR</fullName>
    </submittedName>
</protein>
<dbReference type="STRING" id="1437607.BISA_1014"/>
<dbReference type="InterPro" id="IPR028082">
    <property type="entry name" value="Peripla_BP_I"/>
</dbReference>
<dbReference type="AlphaFoldDB" id="A0A087D877"/>
<dbReference type="Proteomes" id="UP000029066">
    <property type="component" value="Unassembled WGS sequence"/>
</dbReference>
<dbReference type="OrthoDB" id="37081at2"/>
<keyword evidence="1" id="KW-0805">Transcription regulation</keyword>
<dbReference type="InterPro" id="IPR046335">
    <property type="entry name" value="LacI/GalR-like_sensor"/>
</dbReference>
<name>A0A087D877_9BIFI</name>
<dbReference type="CDD" id="cd01392">
    <property type="entry name" value="HTH_LacI"/>
    <property type="match status" value="1"/>
</dbReference>
<dbReference type="Gene3D" id="1.10.260.40">
    <property type="entry name" value="lambda repressor-like DNA-binding domains"/>
    <property type="match status" value="1"/>
</dbReference>
<evidence type="ECO:0000256" key="2">
    <source>
        <dbReference type="ARBA" id="ARBA00023125"/>
    </source>
</evidence>
<dbReference type="CDD" id="cd01544">
    <property type="entry name" value="PBP1_GalR"/>
    <property type="match status" value="1"/>
</dbReference>
<evidence type="ECO:0000256" key="3">
    <source>
        <dbReference type="ARBA" id="ARBA00023163"/>
    </source>
</evidence>
<dbReference type="SMART" id="SM00354">
    <property type="entry name" value="HTH_LACI"/>
    <property type="match status" value="1"/>
</dbReference>
<accession>A0A087D877</accession>
<dbReference type="GO" id="GO:0000976">
    <property type="term" value="F:transcription cis-regulatory region binding"/>
    <property type="evidence" value="ECO:0007669"/>
    <property type="project" value="TreeGrafter"/>
</dbReference>
<sequence>MVTIRQIAQQAGFSPATVSRLLNGDPTFSVKEETRRKILQVSRELGYEVQERHFLAPHDIAVLDAIDSDEELLNAYYSELRNALLATAEDMHITLSFFKDVQSLTANADQYDGFVSIGPEVHSQAELQQLHDVLPHGVFIDVNPAPNLFDSVQPDLAQTVLDALSEATARGMNRIGFIGCKGHIMGTYEYPEDVRTLAFRNWCERLNVNNDGLIFISEQVSVESGRKLGEQVVKALDGNLPDCFIVATDALAVGMLQAFNQAGIIVPRDVSLISINNQTIAQYVSPPLTTYDINQQDLARTALLVLSQSLNYDSATHTHTLLSTTLVPRESFVSQARS</sequence>
<gene>
    <name evidence="5" type="ORF">BISA_1014</name>
</gene>